<keyword evidence="4" id="KW-1185">Reference proteome</keyword>
<dbReference type="EMBL" id="JBFDAA010000006">
    <property type="protein sequence ID" value="KAL1131361.1"/>
    <property type="molecule type" value="Genomic_DNA"/>
</dbReference>
<reference evidence="3 4" key="1">
    <citation type="submission" date="2024-07" db="EMBL/GenBank/DDBJ databases">
        <title>Chromosome-level genome assembly of the water stick insect Ranatra chinensis (Heteroptera: Nepidae).</title>
        <authorList>
            <person name="Liu X."/>
        </authorList>
    </citation>
    <scope>NUCLEOTIDE SEQUENCE [LARGE SCALE GENOMIC DNA]</scope>
    <source>
        <strain evidence="3">Cailab_2021Rc</strain>
        <tissue evidence="3">Muscle</tissue>
    </source>
</reference>
<dbReference type="GO" id="GO:0016491">
    <property type="term" value="F:oxidoreductase activity"/>
    <property type="evidence" value="ECO:0007669"/>
    <property type="project" value="UniProtKB-KW"/>
</dbReference>
<evidence type="ECO:0000256" key="2">
    <source>
        <dbReference type="RuleBase" id="RU000363"/>
    </source>
</evidence>
<dbReference type="PANTHER" id="PTHR43157:SF73">
    <property type="entry name" value="WW DOMAIN-CONTAINING OXIDOREDUCTASE-LIKE PROTEIN"/>
    <property type="match status" value="1"/>
</dbReference>
<keyword evidence="1" id="KW-0560">Oxidoreductase</keyword>
<dbReference type="AlphaFoldDB" id="A0ABD0YJJ2"/>
<dbReference type="PRINTS" id="PR00081">
    <property type="entry name" value="GDHRDH"/>
</dbReference>
<comment type="similarity">
    <text evidence="2">Belongs to the short-chain dehydrogenases/reductases (SDR) family.</text>
</comment>
<organism evidence="3 4">
    <name type="scientific">Ranatra chinensis</name>
    <dbReference type="NCBI Taxonomy" id="642074"/>
    <lineage>
        <taxon>Eukaryota</taxon>
        <taxon>Metazoa</taxon>
        <taxon>Ecdysozoa</taxon>
        <taxon>Arthropoda</taxon>
        <taxon>Hexapoda</taxon>
        <taxon>Insecta</taxon>
        <taxon>Pterygota</taxon>
        <taxon>Neoptera</taxon>
        <taxon>Paraneoptera</taxon>
        <taxon>Hemiptera</taxon>
        <taxon>Heteroptera</taxon>
        <taxon>Panheteroptera</taxon>
        <taxon>Nepomorpha</taxon>
        <taxon>Nepidae</taxon>
        <taxon>Ranatrinae</taxon>
        <taxon>Ranatra</taxon>
    </lineage>
</organism>
<dbReference type="Gene3D" id="3.40.50.720">
    <property type="entry name" value="NAD(P)-binding Rossmann-like Domain"/>
    <property type="match status" value="1"/>
</dbReference>
<dbReference type="Proteomes" id="UP001558652">
    <property type="component" value="Unassembled WGS sequence"/>
</dbReference>
<dbReference type="Pfam" id="PF00106">
    <property type="entry name" value="adh_short"/>
    <property type="match status" value="1"/>
</dbReference>
<evidence type="ECO:0008006" key="5">
    <source>
        <dbReference type="Google" id="ProtNLM"/>
    </source>
</evidence>
<gene>
    <name evidence="3" type="ORF">AAG570_010978</name>
</gene>
<evidence type="ECO:0000313" key="4">
    <source>
        <dbReference type="Proteomes" id="UP001558652"/>
    </source>
</evidence>
<dbReference type="PANTHER" id="PTHR43157">
    <property type="entry name" value="PHOSPHATIDYLINOSITOL-GLYCAN BIOSYNTHESIS CLASS F PROTEIN-RELATED"/>
    <property type="match status" value="1"/>
</dbReference>
<name>A0ABD0YJJ2_9HEMI</name>
<dbReference type="InterPro" id="IPR036291">
    <property type="entry name" value="NAD(P)-bd_dom_sf"/>
</dbReference>
<accession>A0ABD0YJJ2</accession>
<dbReference type="SUPFAM" id="SSF51735">
    <property type="entry name" value="NAD(P)-binding Rossmann-fold domains"/>
    <property type="match status" value="1"/>
</dbReference>
<dbReference type="InterPro" id="IPR002347">
    <property type="entry name" value="SDR_fam"/>
</dbReference>
<evidence type="ECO:0000256" key="1">
    <source>
        <dbReference type="ARBA" id="ARBA00023002"/>
    </source>
</evidence>
<comment type="caution">
    <text evidence="3">The sequence shown here is derived from an EMBL/GenBank/DDBJ whole genome shotgun (WGS) entry which is preliminary data.</text>
</comment>
<protein>
    <recommendedName>
        <fullName evidence="5">Retinol dehydrogenase 11</fullName>
    </recommendedName>
</protein>
<dbReference type="PRINTS" id="PR00080">
    <property type="entry name" value="SDRFAMILY"/>
</dbReference>
<proteinExistence type="inferred from homology"/>
<sequence>MGASCGKLVHNVRLDGKTAIVTGSNTGIGKVTVKELYKIGARVIMACRDTNKANITMEEIKKEAESCEKVGEIIIHHLDLTSLTSVRKCAQEILSTEEKLHLLINNAGIMMVPKGKTEDGFETQFGVNHLGHFLFTNLLLDRIINSAPARIINLSSSAHERGSMNWDDLNWERRRYSAFGAYAQSKLANYLFTVELAERLKGTGVTAYSVHPGYVKTDLGRYLDETYFSGTRFLAKMFFSAVYKTPEEGALTTLHCALNEEAGQETGLYYRYIYFTLIY</sequence>
<evidence type="ECO:0000313" key="3">
    <source>
        <dbReference type="EMBL" id="KAL1131361.1"/>
    </source>
</evidence>